<sequence>MTLAEAAKLSTTALQRGVIETFVQESPVLDRIPLLQIEGNAYGYNEEATLPGVAFRSVNEAYTESTGTVNQKTESLVILGGDADVDRFIVRTRGNLNDQRATQTRMKVKAAAYKFQDTFFNGDVTVDAKSFDGLKKRLTGAQVIDAATNGMGPVAGGHDFFDVLDAAIARVPGINGSNGAIYANAAAIARIKSSARRLGGVEMVREALTQKVVQTYNGIPLLDPGQTAAGADILPQTETQGSSSVASSIYVVKYGQDEGDRAVTGLTNGGVMVDDLGQLQEKPAYRTRIEFYCGMAVFGGKAAARIRGVLNA</sequence>
<dbReference type="Pfam" id="PF20911">
    <property type="entry name" value="GP7"/>
    <property type="match status" value="1"/>
</dbReference>
<reference evidence="1" key="1">
    <citation type="journal article" date="2012" name="Plasmid">
        <title>Characterization of Streptomyces plasmid-phage pFP4 and its evolutionary implications.</title>
        <authorList>
            <person name="Chen Z."/>
            <person name="Zhong L."/>
            <person name="Shen M."/>
            <person name="Fang P."/>
            <person name="Qin Z."/>
        </authorList>
    </citation>
    <scope>NUCLEOTIDE SEQUENCE</scope>
    <source>
        <strain evidence="1">FR1</strain>
        <plasmid evidence="1">pFP4</plasmid>
    </source>
</reference>
<organism evidence="1">
    <name type="scientific">Streptomyces sp. FR1</name>
    <dbReference type="NCBI Taxonomy" id="349971"/>
    <lineage>
        <taxon>Bacteria</taxon>
        <taxon>Bacillati</taxon>
        <taxon>Actinomycetota</taxon>
        <taxon>Actinomycetes</taxon>
        <taxon>Kitasatosporales</taxon>
        <taxon>Streptomycetaceae</taxon>
        <taxon>Streptomyces</taxon>
    </lineage>
</organism>
<name>I1VH16_9ACTN</name>
<accession>I1VH16</accession>
<dbReference type="InterPro" id="IPR048813">
    <property type="entry name" value="GP7-like"/>
</dbReference>
<dbReference type="NCBIfam" id="NF045672">
    <property type="entry name" value="MCP_gp7_epsi_15"/>
    <property type="match status" value="1"/>
</dbReference>
<geneLocation type="plasmid" evidence="1">
    <name>pFP4</name>
</geneLocation>
<dbReference type="EMBL" id="JQ606827">
    <property type="protein sequence ID" value="AFI44014.1"/>
    <property type="molecule type" value="Genomic_DNA"/>
</dbReference>
<evidence type="ECO:0000313" key="1">
    <source>
        <dbReference type="EMBL" id="AFI44014.1"/>
    </source>
</evidence>
<dbReference type="SUPFAM" id="SSF56563">
    <property type="entry name" value="Major capsid protein gp5"/>
    <property type="match status" value="1"/>
</dbReference>
<keyword evidence="1" id="KW-0614">Plasmid</keyword>
<proteinExistence type="predicted"/>
<dbReference type="AlphaFoldDB" id="I1VH16"/>
<gene>
    <name evidence="1" type="ORF">pFP4.15c</name>
</gene>
<protein>
    <submittedName>
        <fullName evidence="1">Putative phage structural protein</fullName>
    </submittedName>
</protein>